<feature type="transmembrane region" description="Helical" evidence="1">
    <location>
        <begin position="200"/>
        <end position="220"/>
    </location>
</feature>
<sequence>MDYLRGLRRLREDPDWLSKIGVGSLLLLSASIIPFLGQIVLAGWGAVMVRRSVSGTETPMPRLDLDFDYLGKLLSTGFKAFLAMMIWGLPAGILIGTGVICLYVGAVASFISSASAGGDGGMGGLGALCMFGVGFPLLIAVSIVLQLPAQMAGIRAELADDLNAALQFREVLDMTKLVLRELVIGSLVLAFVQWLMMVGSMLLCGLPLIPCMVAMVVARAHFAAQLYQKYVERGGAPLQVAHPPSDGPVAPAPSTF</sequence>
<evidence type="ECO:0000313" key="3">
    <source>
        <dbReference type="Proteomes" id="UP000034883"/>
    </source>
</evidence>
<keyword evidence="1" id="KW-1133">Transmembrane helix</keyword>
<feature type="transmembrane region" description="Helical" evidence="1">
    <location>
        <begin position="80"/>
        <end position="105"/>
    </location>
</feature>
<reference evidence="2 3" key="1">
    <citation type="submission" date="2015-03" db="EMBL/GenBank/DDBJ databases">
        <title>Genome assembly of Sandaracinus amylolyticus DSM 53668.</title>
        <authorList>
            <person name="Sharma G."/>
            <person name="Subramanian S."/>
        </authorList>
    </citation>
    <scope>NUCLEOTIDE SEQUENCE [LARGE SCALE GENOMIC DNA]</scope>
    <source>
        <strain evidence="2 3">DSM 53668</strain>
    </source>
</reference>
<keyword evidence="1" id="KW-0472">Membrane</keyword>
<name>A0A0F6W1C4_9BACT</name>
<evidence type="ECO:0008006" key="4">
    <source>
        <dbReference type="Google" id="ProtNLM"/>
    </source>
</evidence>
<accession>A0A0F6W1C4</accession>
<dbReference type="RefSeq" id="WP_053232078.1">
    <property type="nucleotide sequence ID" value="NZ_CP011125.1"/>
</dbReference>
<feature type="transmembrane region" description="Helical" evidence="1">
    <location>
        <begin position="125"/>
        <end position="145"/>
    </location>
</feature>
<keyword evidence="3" id="KW-1185">Reference proteome</keyword>
<dbReference type="Proteomes" id="UP000034883">
    <property type="component" value="Chromosome"/>
</dbReference>
<proteinExistence type="predicted"/>
<protein>
    <recommendedName>
        <fullName evidence="4">DUF4013 domain-containing protein</fullName>
    </recommendedName>
</protein>
<dbReference type="InterPro" id="IPR025098">
    <property type="entry name" value="DUF4013"/>
</dbReference>
<keyword evidence="1" id="KW-0812">Transmembrane</keyword>
<organism evidence="2 3">
    <name type="scientific">Sandaracinus amylolyticus</name>
    <dbReference type="NCBI Taxonomy" id="927083"/>
    <lineage>
        <taxon>Bacteria</taxon>
        <taxon>Pseudomonadati</taxon>
        <taxon>Myxococcota</taxon>
        <taxon>Polyangia</taxon>
        <taxon>Polyangiales</taxon>
        <taxon>Sandaracinaceae</taxon>
        <taxon>Sandaracinus</taxon>
    </lineage>
</organism>
<dbReference type="OrthoDB" id="9799578at2"/>
<feature type="transmembrane region" description="Helical" evidence="1">
    <location>
        <begin position="177"/>
        <end position="194"/>
    </location>
</feature>
<dbReference type="AlphaFoldDB" id="A0A0F6W1C4"/>
<dbReference type="KEGG" id="samy:DB32_001920"/>
<dbReference type="EMBL" id="CP011125">
    <property type="protein sequence ID" value="AKF04771.1"/>
    <property type="molecule type" value="Genomic_DNA"/>
</dbReference>
<gene>
    <name evidence="2" type="ORF">DB32_001920</name>
</gene>
<feature type="transmembrane region" description="Helical" evidence="1">
    <location>
        <begin position="20"/>
        <end position="44"/>
    </location>
</feature>
<evidence type="ECO:0000313" key="2">
    <source>
        <dbReference type="EMBL" id="AKF04771.1"/>
    </source>
</evidence>
<dbReference type="Pfam" id="PF13197">
    <property type="entry name" value="DUF4013"/>
    <property type="match status" value="1"/>
</dbReference>
<evidence type="ECO:0000256" key="1">
    <source>
        <dbReference type="SAM" id="Phobius"/>
    </source>
</evidence>